<accession>A0A4V3SHE4</accession>
<keyword evidence="4" id="KW-1185">Reference proteome</keyword>
<dbReference type="PROSITE" id="PS50853">
    <property type="entry name" value="FN3"/>
    <property type="match status" value="2"/>
</dbReference>
<dbReference type="STRING" id="147828.A0A4V3SHE4"/>
<dbReference type="AlphaFoldDB" id="A0A4V3SHE4"/>
<gene>
    <name evidence="3" type="ORF">CRM22_000098</name>
</gene>
<dbReference type="SUPFAM" id="SSF49265">
    <property type="entry name" value="Fibronectin type III"/>
    <property type="match status" value="1"/>
</dbReference>
<dbReference type="InterPro" id="IPR050991">
    <property type="entry name" value="ECM_Regulatory_Proteins"/>
</dbReference>
<dbReference type="InterPro" id="IPR003961">
    <property type="entry name" value="FN3_dom"/>
</dbReference>
<sequence>MNLKQNATYRYSVRLKLLSQDEEGKPTDWVQERTFENLTLPSKLNVQSVENGLQIYWNEVNLNQSDADYFKIRLNENHLLTVSLKQTQATLQGLEPCILQHVALTLPKSSGGDFASVNGSGIPWPSKPKPIESITVLNWPLTTDQLIYWPKPSDISENCSWSYAVRQRTPGLSETIWTFDSEGPHLLPYASPGKQYLYSVQIQLAPFHNLTFSHEFSAVVQQESDPLRFEVINVALDRQLIRWNWTEGGRNETYDLIQRLEDGSIQVRKNVISPVLQDGLLPSTDYTYTIIAREANKPRVVSSRFTLQSLPAHGLVPPSNVHVVPFENGLSVRWQHQNDVPSGQVDSFYVMINRGLKTMNVPNVHNGSYKVHITDLDPCSRYVVTILSCSYTGDCSSGQDVHAQTLPSVPGNVVDLKVDNIPDQLAQSLTWLPAKNIPAICIQTYAIRYGVDGQEWHIRFSESSLDQVFSNLRPNTTYFYSVQVTLLHTILGSFSPSVFETTYAAVDGM</sequence>
<evidence type="ECO:0000313" key="4">
    <source>
        <dbReference type="Proteomes" id="UP000308267"/>
    </source>
</evidence>
<keyword evidence="1" id="KW-0677">Repeat</keyword>
<evidence type="ECO:0000259" key="2">
    <source>
        <dbReference type="PROSITE" id="PS50853"/>
    </source>
</evidence>
<dbReference type="InterPro" id="IPR036116">
    <property type="entry name" value="FN3_sf"/>
</dbReference>
<dbReference type="Proteomes" id="UP000308267">
    <property type="component" value="Unassembled WGS sequence"/>
</dbReference>
<evidence type="ECO:0000313" key="3">
    <source>
        <dbReference type="EMBL" id="TGZ75954.1"/>
    </source>
</evidence>
<feature type="domain" description="Fibronectin type-III" evidence="2">
    <location>
        <begin position="409"/>
        <end position="505"/>
    </location>
</feature>
<dbReference type="OrthoDB" id="1597724at2759"/>
<protein>
    <recommendedName>
        <fullName evidence="2">Fibronectin type-III domain-containing protein</fullName>
    </recommendedName>
</protein>
<name>A0A4V3SHE4_OPIFE</name>
<dbReference type="Pfam" id="PF00041">
    <property type="entry name" value="fn3"/>
    <property type="match status" value="1"/>
</dbReference>
<dbReference type="SMART" id="SM00060">
    <property type="entry name" value="FN3"/>
    <property type="match status" value="3"/>
</dbReference>
<comment type="caution">
    <text evidence="3">The sequence shown here is derived from an EMBL/GenBank/DDBJ whole genome shotgun (WGS) entry which is preliminary data.</text>
</comment>
<dbReference type="CDD" id="cd00063">
    <property type="entry name" value="FN3"/>
    <property type="match status" value="1"/>
</dbReference>
<reference evidence="3 4" key="1">
    <citation type="journal article" date="2019" name="BMC Genomics">
        <title>New insights from Opisthorchis felineus genome: update on genomics of the epidemiologically important liver flukes.</title>
        <authorList>
            <person name="Ershov N.I."/>
            <person name="Mordvinov V.A."/>
            <person name="Prokhortchouk E.B."/>
            <person name="Pakharukova M.Y."/>
            <person name="Gunbin K.V."/>
            <person name="Ustyantsev K."/>
            <person name="Genaev M.A."/>
            <person name="Blinov A.G."/>
            <person name="Mazur A."/>
            <person name="Boulygina E."/>
            <person name="Tsygankova S."/>
            <person name="Khrameeva E."/>
            <person name="Chekanov N."/>
            <person name="Fan G."/>
            <person name="Xiao A."/>
            <person name="Zhang H."/>
            <person name="Xu X."/>
            <person name="Yang H."/>
            <person name="Solovyev V."/>
            <person name="Lee S.M."/>
            <person name="Liu X."/>
            <person name="Afonnikov D.A."/>
            <person name="Skryabin K.G."/>
        </authorList>
    </citation>
    <scope>NUCLEOTIDE SEQUENCE [LARGE SCALE GENOMIC DNA]</scope>
    <source>
        <strain evidence="3">AK-0245</strain>
        <tissue evidence="3">Whole organism</tissue>
    </source>
</reference>
<dbReference type="InterPro" id="IPR013783">
    <property type="entry name" value="Ig-like_fold"/>
</dbReference>
<dbReference type="PANTHER" id="PTHR46708:SF2">
    <property type="entry name" value="FIBRONECTIN TYPE-III DOMAIN-CONTAINING PROTEIN"/>
    <property type="match status" value="1"/>
</dbReference>
<feature type="domain" description="Fibronectin type-III" evidence="2">
    <location>
        <begin position="317"/>
        <end position="408"/>
    </location>
</feature>
<evidence type="ECO:0000256" key="1">
    <source>
        <dbReference type="ARBA" id="ARBA00022737"/>
    </source>
</evidence>
<organism evidence="3 4">
    <name type="scientific">Opisthorchis felineus</name>
    <dbReference type="NCBI Taxonomy" id="147828"/>
    <lineage>
        <taxon>Eukaryota</taxon>
        <taxon>Metazoa</taxon>
        <taxon>Spiralia</taxon>
        <taxon>Lophotrochozoa</taxon>
        <taxon>Platyhelminthes</taxon>
        <taxon>Trematoda</taxon>
        <taxon>Digenea</taxon>
        <taxon>Opisthorchiida</taxon>
        <taxon>Opisthorchiata</taxon>
        <taxon>Opisthorchiidae</taxon>
        <taxon>Opisthorchis</taxon>
    </lineage>
</organism>
<dbReference type="PANTHER" id="PTHR46708">
    <property type="entry name" value="TENASCIN"/>
    <property type="match status" value="1"/>
</dbReference>
<dbReference type="Gene3D" id="2.60.40.10">
    <property type="entry name" value="Immunoglobulins"/>
    <property type="match status" value="2"/>
</dbReference>
<dbReference type="EMBL" id="SJOL01000189">
    <property type="protein sequence ID" value="TGZ75954.1"/>
    <property type="molecule type" value="Genomic_DNA"/>
</dbReference>
<proteinExistence type="predicted"/>